<dbReference type="InterPro" id="IPR032675">
    <property type="entry name" value="LRR_dom_sf"/>
</dbReference>
<sequence length="413" mass="45433">MSRLGARGVRRAVGIDRGYLGKDVREPGLCQLMLVVPAGVRQGASGGDPWVHFFERLEGLRGLKVDGGLANLIGDILPGLNISSPLLAALDLDSEYGFADFGDAFNKFQNCADLAEIANTFSRLHCPDQQSAASLPRLKCIRFPVYYEAVDPVVLTAFMHNLASLRHPLRRVIRTTSRLESEASLATLLAACPTIQQLDICDCASFTDKTLVVLENHPPLKYLELSYLCTITTPAITSLLRKRGSQLRFLALDWIHAPPLEAMASCIPKLEYLVIANDSYIVEPVLSWEYVEDLVRAFPRLKAFAPERLVQGPDSERIQAFLDGLGFAHQAIDLLQDRLTDSRWYSGVGGILMEQCLEGRRERDLVCGGGGHSTLDVSCLSRSTTDPAPCTRDRSRSREGGEALLFLPGDVYS</sequence>
<gene>
    <name evidence="1" type="ORF">BDK51DRAFT_48139</name>
</gene>
<accession>A0A4P9W1R9</accession>
<dbReference type="Proteomes" id="UP000269721">
    <property type="component" value="Unassembled WGS sequence"/>
</dbReference>
<keyword evidence="2" id="KW-1185">Reference proteome</keyword>
<dbReference type="OrthoDB" id="10257471at2759"/>
<dbReference type="SUPFAM" id="SSF52047">
    <property type="entry name" value="RNI-like"/>
    <property type="match status" value="1"/>
</dbReference>
<proteinExistence type="predicted"/>
<evidence type="ECO:0008006" key="3">
    <source>
        <dbReference type="Google" id="ProtNLM"/>
    </source>
</evidence>
<evidence type="ECO:0000313" key="2">
    <source>
        <dbReference type="Proteomes" id="UP000269721"/>
    </source>
</evidence>
<evidence type="ECO:0000313" key="1">
    <source>
        <dbReference type="EMBL" id="RKO85305.1"/>
    </source>
</evidence>
<dbReference type="Gene3D" id="3.80.10.10">
    <property type="entry name" value="Ribonuclease Inhibitor"/>
    <property type="match status" value="1"/>
</dbReference>
<organism evidence="1 2">
    <name type="scientific">Blyttiomyces helicus</name>
    <dbReference type="NCBI Taxonomy" id="388810"/>
    <lineage>
        <taxon>Eukaryota</taxon>
        <taxon>Fungi</taxon>
        <taxon>Fungi incertae sedis</taxon>
        <taxon>Chytridiomycota</taxon>
        <taxon>Chytridiomycota incertae sedis</taxon>
        <taxon>Chytridiomycetes</taxon>
        <taxon>Chytridiomycetes incertae sedis</taxon>
        <taxon>Blyttiomyces</taxon>
    </lineage>
</organism>
<reference evidence="2" key="1">
    <citation type="journal article" date="2018" name="Nat. Microbiol.">
        <title>Leveraging single-cell genomics to expand the fungal tree of life.</title>
        <authorList>
            <person name="Ahrendt S.R."/>
            <person name="Quandt C.A."/>
            <person name="Ciobanu D."/>
            <person name="Clum A."/>
            <person name="Salamov A."/>
            <person name="Andreopoulos B."/>
            <person name="Cheng J.F."/>
            <person name="Woyke T."/>
            <person name="Pelin A."/>
            <person name="Henrissat B."/>
            <person name="Reynolds N.K."/>
            <person name="Benny G.L."/>
            <person name="Smith M.E."/>
            <person name="James T.Y."/>
            <person name="Grigoriev I.V."/>
        </authorList>
    </citation>
    <scope>NUCLEOTIDE SEQUENCE [LARGE SCALE GENOMIC DNA]</scope>
</reference>
<dbReference type="EMBL" id="KZ999205">
    <property type="protein sequence ID" value="RKO85305.1"/>
    <property type="molecule type" value="Genomic_DNA"/>
</dbReference>
<name>A0A4P9W1R9_9FUNG</name>
<protein>
    <recommendedName>
        <fullName evidence="3">F-box domain-containing protein</fullName>
    </recommendedName>
</protein>
<dbReference type="AlphaFoldDB" id="A0A4P9W1R9"/>